<proteinExistence type="predicted"/>
<gene>
    <name evidence="2" type="ORF">CRI93_06090</name>
</gene>
<dbReference type="Proteomes" id="UP000221024">
    <property type="component" value="Unassembled WGS sequence"/>
</dbReference>
<sequence>MPIFFAASAASLSIIRLALLAGTTMFGAMAWFLAGGTGLAPDLVAELPYAPVALTVLFAALAVGVWIVRAQRRATGGSPIVGWALAESMALIGGVYLLLAGDPAFLVVGLAAQLFVSFVAMPVSPQ</sequence>
<name>A0A2H3NMV8_9BACT</name>
<keyword evidence="1" id="KW-1133">Transmembrane helix</keyword>
<keyword evidence="1" id="KW-0812">Transmembrane</keyword>
<dbReference type="AlphaFoldDB" id="A0A2H3NMV8"/>
<keyword evidence="3" id="KW-1185">Reference proteome</keyword>
<keyword evidence="1" id="KW-0472">Membrane</keyword>
<comment type="caution">
    <text evidence="2">The sequence shown here is derived from an EMBL/GenBank/DDBJ whole genome shotgun (WGS) entry which is preliminary data.</text>
</comment>
<feature type="transmembrane region" description="Helical" evidence="1">
    <location>
        <begin position="49"/>
        <end position="68"/>
    </location>
</feature>
<feature type="transmembrane region" description="Helical" evidence="1">
    <location>
        <begin position="80"/>
        <end position="99"/>
    </location>
</feature>
<dbReference type="RefSeq" id="WP_098061735.1">
    <property type="nucleotide sequence ID" value="NZ_PDEP01000004.1"/>
</dbReference>
<evidence type="ECO:0000313" key="3">
    <source>
        <dbReference type="Proteomes" id="UP000221024"/>
    </source>
</evidence>
<evidence type="ECO:0000256" key="1">
    <source>
        <dbReference type="SAM" id="Phobius"/>
    </source>
</evidence>
<dbReference type="EMBL" id="PDEP01000004">
    <property type="protein sequence ID" value="PEN08010.1"/>
    <property type="molecule type" value="Genomic_DNA"/>
</dbReference>
<evidence type="ECO:0000313" key="2">
    <source>
        <dbReference type="EMBL" id="PEN08010.1"/>
    </source>
</evidence>
<organism evidence="2 3">
    <name type="scientific">Longimonas halophila</name>
    <dbReference type="NCBI Taxonomy" id="1469170"/>
    <lineage>
        <taxon>Bacteria</taxon>
        <taxon>Pseudomonadati</taxon>
        <taxon>Rhodothermota</taxon>
        <taxon>Rhodothermia</taxon>
        <taxon>Rhodothermales</taxon>
        <taxon>Salisaetaceae</taxon>
        <taxon>Longimonas</taxon>
    </lineage>
</organism>
<protein>
    <submittedName>
        <fullName evidence="2">Uncharacterized protein</fullName>
    </submittedName>
</protein>
<reference evidence="2 3" key="1">
    <citation type="submission" date="2017-10" db="EMBL/GenBank/DDBJ databases">
        <title>Draft genome of Longimonas halophila.</title>
        <authorList>
            <person name="Goh K.M."/>
            <person name="Shamsir M.S."/>
            <person name="Lim S.W."/>
        </authorList>
    </citation>
    <scope>NUCLEOTIDE SEQUENCE [LARGE SCALE GENOMIC DNA]</scope>
    <source>
        <strain evidence="2 3">KCTC 42399</strain>
    </source>
</reference>
<accession>A0A2H3NMV8</accession>
<feature type="transmembrane region" description="Helical" evidence="1">
    <location>
        <begin position="105"/>
        <end position="123"/>
    </location>
</feature>